<comment type="caution">
    <text evidence="3">The sequence shown here is derived from an EMBL/GenBank/DDBJ whole genome shotgun (WGS) entry which is preliminary data.</text>
</comment>
<evidence type="ECO:0000259" key="2">
    <source>
        <dbReference type="Pfam" id="PF13764"/>
    </source>
</evidence>
<dbReference type="OrthoDB" id="30336at2759"/>
<dbReference type="GO" id="GO:0008270">
    <property type="term" value="F:zinc ion binding"/>
    <property type="evidence" value="ECO:0007669"/>
    <property type="project" value="UniProtKB-KW"/>
</dbReference>
<dbReference type="STRING" id="10195.A0A3M7PLU4"/>
<dbReference type="PROSITE" id="PS52043">
    <property type="entry name" value="UBR4_E3"/>
    <property type="match status" value="1"/>
</dbReference>
<dbReference type="EMBL" id="REGN01010076">
    <property type="protein sequence ID" value="RMZ99744.1"/>
    <property type="molecule type" value="Genomic_DNA"/>
</dbReference>
<dbReference type="AlphaFoldDB" id="A0A3M7PLU4"/>
<dbReference type="InterPro" id="IPR025704">
    <property type="entry name" value="E3_Ub_ligase_UBR4_C"/>
</dbReference>
<sequence>MLDRDLINTVYLIVKDNVNASHTFDKLVKQKVESMLRESDMTPVRSSLQHELLILASLMQKCDEDSCWLARFRLVVHILVQSVRRPTNCRLVNELTLPCLRIVAHLVKSSTCTANNNNNSKKIDLDHSVADARILLSSRQTDTLSDDSLLKLKYLLSWKQAKEASVFATDLNWLRACLFCASSRSVRQLTASLVQNLFSYYSTSCVNDERKFIIVDFVGEHAGILSRRHDDHHLDYCDALKHILTSSDRDSKYRLVVKHKMLAKLELLIQAEIKQLNETERLSDDSLLGHSFDLNRGLCIKTLGELLALFLKEAVIKTKFKSRLIGTVLNAYLSLKKLLYERTKLIDEAQEKLLNTLELLTSGTEQETRHFMSICIDTVRNFDLDDLVTPVFIFERLSNIIYPEDVVDNKQFLIVLEKDPNQEDYLQGRMLGNPYSSSEPGLGPLMRNIKNKICTDSELIALLEDDNGMELLVNNKIISLELSVRDVYKKVWLSECLSEHEPMRVVYRMTGLLGDATEDIIDNLEPKKLDAATQDDEQQQVYRMADELAYSGALPVMLERLASINQQNFSVGKPLLRVLLKLFDYALKLKVNRAVLIRPQLKAISTMLQTLNMMLKLQVDVSLTERLIAIMQVILSEASQQPPDVYNQFSALCGHTEQLQFLLSNIKSTYVRGYSNLMQALMGLIPFLSFADQTKMKMLIEHFSTYVCNFDGLDSSGSNEDTLHLECFCVIVNGIESGPNGTRLRDMMSSSGIVQNAIDYLLHNSPPITTYFNSDNELWHHFIGRKSLPYALRILTGLSKSHRAISDSIGGQCVPVLHKLEQFTSENLVGVIAEDLLAVLRQNGSHQVTSAIQQMQEQTKSEKKKLAMAKRNKQLSQLGMKTNDKGQLLINPDSLKSIQVEEEKGHVCCICRDGYKYNPQKLLAIYTFSKKCELEPYENKARKTVGFSTVTHFNLVHAECHTNAIRSSRTCRDEWENAALQNANTKCNGILPIWGPQVTDTLFSNALARHNNYLLDATGIRDLNYSLYVHDLKALLNRFAQNLSFSEDTGGGGRESNINLVPYIIHAILYSLNTAKYVQKEEQNVAGYLAHTDKLVQNSFECDNVFYYMSLSLCVMRADEWKAKRVEFLQRAVCTVHARLVNGAGGDKTKLASTVLLEFKKYKPCVLFVGIVDLFFKHLMAKVTCQDGDRPWTELLATYIRHNDVAIMEFCKKILHQFEQELMVSEDWLEMFDVLGFLRHLDIADPVEFLTAYLQSVGK</sequence>
<dbReference type="PANTHER" id="PTHR21725">
    <property type="entry name" value="E3 UBIQUITIN-PROTEIN LIGASE UBR4"/>
    <property type="match status" value="1"/>
</dbReference>
<gene>
    <name evidence="3" type="ORF">BpHYR1_053336</name>
</gene>
<keyword evidence="1" id="KW-0863">Zinc-finger</keyword>
<evidence type="ECO:0000256" key="1">
    <source>
        <dbReference type="PROSITE-ProRule" id="PRU01388"/>
    </source>
</evidence>
<dbReference type="PANTHER" id="PTHR21725:SF1">
    <property type="entry name" value="E3 UBIQUITIN-PROTEIN LIGASE UBR4"/>
    <property type="match status" value="1"/>
</dbReference>
<dbReference type="Pfam" id="PF13764">
    <property type="entry name" value="E3_UbLigase_R4"/>
    <property type="match status" value="1"/>
</dbReference>
<keyword evidence="3" id="KW-0436">Ligase</keyword>
<accession>A0A3M7PLU4</accession>
<keyword evidence="1" id="KW-0862">Zinc</keyword>
<comment type="similarity">
    <text evidence="1">Belongs to the UBR4 family.</text>
</comment>
<evidence type="ECO:0000313" key="4">
    <source>
        <dbReference type="Proteomes" id="UP000276133"/>
    </source>
</evidence>
<reference evidence="3 4" key="1">
    <citation type="journal article" date="2018" name="Sci. Rep.">
        <title>Genomic signatures of local adaptation to the degree of environmental predictability in rotifers.</title>
        <authorList>
            <person name="Franch-Gras L."/>
            <person name="Hahn C."/>
            <person name="Garcia-Roger E.M."/>
            <person name="Carmona M.J."/>
            <person name="Serra M."/>
            <person name="Gomez A."/>
        </authorList>
    </citation>
    <scope>NUCLEOTIDE SEQUENCE [LARGE SCALE GENOMIC DNA]</scope>
    <source>
        <strain evidence="3">HYR1</strain>
    </source>
</reference>
<keyword evidence="1" id="KW-0479">Metal-binding</keyword>
<evidence type="ECO:0000313" key="3">
    <source>
        <dbReference type="EMBL" id="RMZ99744.1"/>
    </source>
</evidence>
<keyword evidence="4" id="KW-1185">Reference proteome</keyword>
<protein>
    <submittedName>
        <fullName evidence="3">E3 ubiquitin-ligase UBR4-like</fullName>
    </submittedName>
</protein>
<dbReference type="InterPro" id="IPR045189">
    <property type="entry name" value="UBR4-like"/>
</dbReference>
<proteinExistence type="inferred from homology"/>
<organism evidence="3 4">
    <name type="scientific">Brachionus plicatilis</name>
    <name type="common">Marine rotifer</name>
    <name type="synonym">Brachionus muelleri</name>
    <dbReference type="NCBI Taxonomy" id="10195"/>
    <lineage>
        <taxon>Eukaryota</taxon>
        <taxon>Metazoa</taxon>
        <taxon>Spiralia</taxon>
        <taxon>Gnathifera</taxon>
        <taxon>Rotifera</taxon>
        <taxon>Eurotatoria</taxon>
        <taxon>Monogononta</taxon>
        <taxon>Pseudotrocha</taxon>
        <taxon>Ploima</taxon>
        <taxon>Brachionidae</taxon>
        <taxon>Brachionus</taxon>
    </lineage>
</organism>
<name>A0A3M7PLU4_BRAPC</name>
<feature type="domain" description="E3 ubiquitin ligase UBR4 C-terminal" evidence="2">
    <location>
        <begin position="430"/>
        <end position="1236"/>
    </location>
</feature>
<dbReference type="Proteomes" id="UP000276133">
    <property type="component" value="Unassembled WGS sequence"/>
</dbReference>
<dbReference type="GO" id="GO:0016874">
    <property type="term" value="F:ligase activity"/>
    <property type="evidence" value="ECO:0007669"/>
    <property type="project" value="UniProtKB-KW"/>
</dbReference>
<feature type="region of interest" description="UBR4 E3 catalytic module" evidence="1">
    <location>
        <begin position="786"/>
        <end position="1257"/>
    </location>
</feature>